<dbReference type="Pfam" id="PF25434">
    <property type="entry name" value="NUCB1_N"/>
    <property type="match status" value="1"/>
</dbReference>
<keyword evidence="9" id="KW-0344">Guanine-nucleotide releasing factor</keyword>
<sequence>GLEYGRYLQQVVEALEQDKEFAKKLENITQDEIKNGAIAKELNFVSHSVRTKLDELKRIELDRLRKLAKKEHQLEEDSQNAYHLDHQNPHSFEAEDLQKLILSASKDLEELDQKRREDFKQYEMEKELQYRESLNNMTEDQRKETIKKHDELEQKHREHPRVHHPGSKKQLEQVWEEQDHMPKEEFNPKVFFTMHDINGDGFLDPQEVEALLILEIKKVYSDKNPEDDPNEMQEEYHRMREHIYKEADTNRDGLISKKEFLDFTHRMEFERDDGWKGVDETKQFNEEDLKQYQLHRQQLQQQYGQYGAYQQQY</sequence>
<proteinExistence type="inferred from homology"/>
<evidence type="ECO:0000256" key="9">
    <source>
        <dbReference type="ARBA" id="ARBA00022658"/>
    </source>
</evidence>
<dbReference type="InterPro" id="IPR011992">
    <property type="entry name" value="EF-hand-dom_pair"/>
</dbReference>
<name>A0ABP0VGD0_9BRYO</name>
<evidence type="ECO:0000256" key="8">
    <source>
        <dbReference type="ARBA" id="ARBA00022553"/>
    </source>
</evidence>
<dbReference type="PROSITE" id="PS50222">
    <property type="entry name" value="EF_HAND_2"/>
    <property type="match status" value="2"/>
</dbReference>
<evidence type="ECO:0000256" key="10">
    <source>
        <dbReference type="ARBA" id="ARBA00022729"/>
    </source>
</evidence>
<evidence type="ECO:0000256" key="3">
    <source>
        <dbReference type="ARBA" id="ARBA00004555"/>
    </source>
</evidence>
<dbReference type="PANTHER" id="PTHR19237">
    <property type="entry name" value="NUCLEOBINDIN"/>
    <property type="match status" value="1"/>
</dbReference>
<evidence type="ECO:0000256" key="4">
    <source>
        <dbReference type="ARBA" id="ARBA00004613"/>
    </source>
</evidence>
<dbReference type="InterPro" id="IPR040250">
    <property type="entry name" value="Nucleobindin"/>
</dbReference>
<evidence type="ECO:0000256" key="13">
    <source>
        <dbReference type="ARBA" id="ARBA00023034"/>
    </source>
</evidence>
<organism evidence="18 19">
    <name type="scientific">Sphagnum jensenii</name>
    <dbReference type="NCBI Taxonomy" id="128206"/>
    <lineage>
        <taxon>Eukaryota</taxon>
        <taxon>Viridiplantae</taxon>
        <taxon>Streptophyta</taxon>
        <taxon>Embryophyta</taxon>
        <taxon>Bryophyta</taxon>
        <taxon>Sphagnophytina</taxon>
        <taxon>Sphagnopsida</taxon>
        <taxon>Sphagnales</taxon>
        <taxon>Sphagnaceae</taxon>
        <taxon>Sphagnum</taxon>
    </lineage>
</organism>
<dbReference type="Pfam" id="PF13499">
    <property type="entry name" value="EF-hand_7"/>
    <property type="match status" value="1"/>
</dbReference>
<accession>A0ABP0VGD0</accession>
<feature type="non-terminal residue" evidence="18">
    <location>
        <position position="1"/>
    </location>
</feature>
<evidence type="ECO:0000256" key="6">
    <source>
        <dbReference type="ARBA" id="ARBA00022490"/>
    </source>
</evidence>
<keyword evidence="10" id="KW-0732">Signal</keyword>
<evidence type="ECO:0000256" key="1">
    <source>
        <dbReference type="ARBA" id="ARBA00004170"/>
    </source>
</evidence>
<feature type="non-terminal residue" evidence="18">
    <location>
        <position position="313"/>
    </location>
</feature>
<evidence type="ECO:0000256" key="15">
    <source>
        <dbReference type="ARBA" id="ARBA00023136"/>
    </source>
</evidence>
<reference evidence="18" key="1">
    <citation type="submission" date="2024-02" db="EMBL/GenBank/DDBJ databases">
        <authorList>
            <consortium name="ELIXIR-Norway"/>
            <consortium name="Elixir Norway"/>
        </authorList>
    </citation>
    <scope>NUCLEOTIDE SEQUENCE</scope>
</reference>
<dbReference type="Gene3D" id="1.10.238.10">
    <property type="entry name" value="EF-hand"/>
    <property type="match status" value="1"/>
</dbReference>
<evidence type="ECO:0000313" key="19">
    <source>
        <dbReference type="Proteomes" id="UP001497444"/>
    </source>
</evidence>
<evidence type="ECO:0000256" key="14">
    <source>
        <dbReference type="ARBA" id="ARBA00023125"/>
    </source>
</evidence>
<dbReference type="InterPro" id="IPR002048">
    <property type="entry name" value="EF_hand_dom"/>
</dbReference>
<evidence type="ECO:0000256" key="5">
    <source>
        <dbReference type="ARBA" id="ARBA00008063"/>
    </source>
</evidence>
<keyword evidence="6" id="KW-0963">Cytoplasm</keyword>
<keyword evidence="11" id="KW-0677">Repeat</keyword>
<feature type="domain" description="EF-hand" evidence="17">
    <location>
        <begin position="235"/>
        <end position="270"/>
    </location>
</feature>
<protein>
    <recommendedName>
        <fullName evidence="17">EF-hand domain-containing protein</fullName>
    </recommendedName>
</protein>
<dbReference type="SUPFAM" id="SSF47473">
    <property type="entry name" value="EF-hand"/>
    <property type="match status" value="1"/>
</dbReference>
<feature type="domain" description="EF-hand" evidence="17">
    <location>
        <begin position="183"/>
        <end position="218"/>
    </location>
</feature>
<keyword evidence="12" id="KW-0106">Calcium</keyword>
<gene>
    <name evidence="18" type="ORF">CSSPJE1EN1_LOCUS28291</name>
</gene>
<evidence type="ECO:0000313" key="18">
    <source>
        <dbReference type="EMBL" id="CAK9252913.1"/>
    </source>
</evidence>
<evidence type="ECO:0000259" key="17">
    <source>
        <dbReference type="PROSITE" id="PS50222"/>
    </source>
</evidence>
<evidence type="ECO:0000256" key="11">
    <source>
        <dbReference type="ARBA" id="ARBA00022737"/>
    </source>
</evidence>
<evidence type="ECO:0000256" key="12">
    <source>
        <dbReference type="ARBA" id="ARBA00022837"/>
    </source>
</evidence>
<keyword evidence="16" id="KW-0175">Coiled coil</keyword>
<keyword evidence="15" id="KW-0472">Membrane</keyword>
<keyword evidence="7" id="KW-0964">Secreted</keyword>
<comment type="caution">
    <text evidence="18">The sequence shown here is derived from an EMBL/GenBank/DDBJ whole genome shotgun (WGS) entry which is preliminary data.</text>
</comment>
<keyword evidence="13" id="KW-0333">Golgi apparatus</keyword>
<keyword evidence="19" id="KW-1185">Reference proteome</keyword>
<comment type="subcellular location">
    <subcellularLocation>
        <location evidence="2">Cytoplasm</location>
    </subcellularLocation>
    <subcellularLocation>
        <location evidence="3">Golgi apparatus</location>
    </subcellularLocation>
    <subcellularLocation>
        <location evidence="1">Membrane</location>
        <topology evidence="1">Peripheral membrane protein</topology>
    </subcellularLocation>
    <subcellularLocation>
        <location evidence="4">Secreted</location>
    </subcellularLocation>
</comment>
<evidence type="ECO:0000256" key="7">
    <source>
        <dbReference type="ARBA" id="ARBA00022525"/>
    </source>
</evidence>
<dbReference type="EMBL" id="CAXAQS010000731">
    <property type="protein sequence ID" value="CAK9252913.1"/>
    <property type="molecule type" value="Genomic_DNA"/>
</dbReference>
<dbReference type="InterPro" id="IPR057576">
    <property type="entry name" value="NUCB1_N"/>
</dbReference>
<dbReference type="SMART" id="SM00054">
    <property type="entry name" value="EFh"/>
    <property type="match status" value="2"/>
</dbReference>
<evidence type="ECO:0000256" key="2">
    <source>
        <dbReference type="ARBA" id="ARBA00004496"/>
    </source>
</evidence>
<comment type="similarity">
    <text evidence="5">Belongs to the nucleobindin family.</text>
</comment>
<dbReference type="PANTHER" id="PTHR19237:SF20">
    <property type="entry name" value="NUCLEOBINDIN 1"/>
    <property type="match status" value="1"/>
</dbReference>
<feature type="coiled-coil region" evidence="16">
    <location>
        <begin position="94"/>
        <end position="155"/>
    </location>
</feature>
<dbReference type="PROSITE" id="PS00018">
    <property type="entry name" value="EF_HAND_1"/>
    <property type="match status" value="2"/>
</dbReference>
<keyword evidence="14" id="KW-0238">DNA-binding</keyword>
<dbReference type="Proteomes" id="UP001497444">
    <property type="component" value="Unassembled WGS sequence"/>
</dbReference>
<evidence type="ECO:0000256" key="16">
    <source>
        <dbReference type="SAM" id="Coils"/>
    </source>
</evidence>
<dbReference type="InterPro" id="IPR018247">
    <property type="entry name" value="EF_Hand_1_Ca_BS"/>
</dbReference>
<keyword evidence="8" id="KW-0597">Phosphoprotein</keyword>